<evidence type="ECO:0000256" key="1">
    <source>
        <dbReference type="SAM" id="MobiDB-lite"/>
    </source>
</evidence>
<sequence length="144" mass="16774">MLMGYKYEVKYQRTEDFGQAVGLSCLIENQVGENEEIEVAFVSVERNVQHILAESNRNTPVSAEDIRKETEKDAVQQQTYSWEEVLMGRKLRTVHEAMLPKETPPNRRRGRQKNDFAVNKPVYARDYRLGRQWIPTIITKGMEA</sequence>
<organism evidence="2 3">
    <name type="scientific">Hymenolepis diminuta</name>
    <name type="common">Rat tapeworm</name>
    <dbReference type="NCBI Taxonomy" id="6216"/>
    <lineage>
        <taxon>Eukaryota</taxon>
        <taxon>Metazoa</taxon>
        <taxon>Spiralia</taxon>
        <taxon>Lophotrochozoa</taxon>
        <taxon>Platyhelminthes</taxon>
        <taxon>Cestoda</taxon>
        <taxon>Eucestoda</taxon>
        <taxon>Cyclophyllidea</taxon>
        <taxon>Hymenolepididae</taxon>
        <taxon>Hymenolepis</taxon>
    </lineage>
</organism>
<dbReference type="AlphaFoldDB" id="A0A564YA90"/>
<feature type="region of interest" description="Disordered" evidence="1">
    <location>
        <begin position="55"/>
        <end position="74"/>
    </location>
</feature>
<name>A0A564YA90_HYMDI</name>
<gene>
    <name evidence="2" type="ORF">WMSIL1_LOCUS4577</name>
</gene>
<reference evidence="2 3" key="1">
    <citation type="submission" date="2019-07" db="EMBL/GenBank/DDBJ databases">
        <authorList>
            <person name="Jastrzebski P J."/>
            <person name="Paukszto L."/>
            <person name="Jastrzebski P J."/>
        </authorList>
    </citation>
    <scope>NUCLEOTIDE SEQUENCE [LARGE SCALE GENOMIC DNA]</scope>
    <source>
        <strain evidence="2 3">WMS-il1</strain>
    </source>
</reference>
<protein>
    <submittedName>
        <fullName evidence="2">Uncharacterized protein</fullName>
    </submittedName>
</protein>
<evidence type="ECO:0000313" key="3">
    <source>
        <dbReference type="Proteomes" id="UP000321570"/>
    </source>
</evidence>
<dbReference type="Proteomes" id="UP000321570">
    <property type="component" value="Unassembled WGS sequence"/>
</dbReference>
<evidence type="ECO:0000313" key="2">
    <source>
        <dbReference type="EMBL" id="VUZ44171.1"/>
    </source>
</evidence>
<accession>A0A564YA90</accession>
<keyword evidence="3" id="KW-1185">Reference proteome</keyword>
<dbReference type="EMBL" id="CABIJS010000123">
    <property type="protein sequence ID" value="VUZ44171.1"/>
    <property type="molecule type" value="Genomic_DNA"/>
</dbReference>
<proteinExistence type="predicted"/>
<feature type="compositionally biased region" description="Basic and acidic residues" evidence="1">
    <location>
        <begin position="64"/>
        <end position="74"/>
    </location>
</feature>